<organism evidence="2 3">
    <name type="scientific">Pseudofrankia inefficax (strain DSM 45817 / CECT 9037 / DDB 130130 / EuI1c)</name>
    <name type="common">Frankia inefficax</name>
    <dbReference type="NCBI Taxonomy" id="298654"/>
    <lineage>
        <taxon>Bacteria</taxon>
        <taxon>Bacillati</taxon>
        <taxon>Actinomycetota</taxon>
        <taxon>Actinomycetes</taxon>
        <taxon>Frankiales</taxon>
        <taxon>Frankiaceae</taxon>
        <taxon>Pseudofrankia</taxon>
    </lineage>
</organism>
<dbReference type="AlphaFoldDB" id="E3IXC7"/>
<proteinExistence type="predicted"/>
<gene>
    <name evidence="2" type="ordered locus">FraEuI1c_7062</name>
</gene>
<dbReference type="KEGG" id="fri:FraEuI1c_7062"/>
<name>E3IXC7_PSEI1</name>
<dbReference type="STRING" id="298654.FraEuI1c_7062"/>
<evidence type="ECO:0000313" key="2">
    <source>
        <dbReference type="EMBL" id="ADP85027.1"/>
    </source>
</evidence>
<evidence type="ECO:0000256" key="1">
    <source>
        <dbReference type="SAM" id="MobiDB-lite"/>
    </source>
</evidence>
<dbReference type="Proteomes" id="UP000002484">
    <property type="component" value="Chromosome"/>
</dbReference>
<dbReference type="EMBL" id="CP002299">
    <property type="protein sequence ID" value="ADP85027.1"/>
    <property type="molecule type" value="Genomic_DNA"/>
</dbReference>
<dbReference type="RefSeq" id="WP_013428138.1">
    <property type="nucleotide sequence ID" value="NC_014666.1"/>
</dbReference>
<evidence type="ECO:0000313" key="3">
    <source>
        <dbReference type="Proteomes" id="UP000002484"/>
    </source>
</evidence>
<dbReference type="HOGENOM" id="CLU_2553336_0_0_11"/>
<feature type="region of interest" description="Disordered" evidence="1">
    <location>
        <begin position="62"/>
        <end position="82"/>
    </location>
</feature>
<keyword evidence="3" id="KW-1185">Reference proteome</keyword>
<protein>
    <submittedName>
        <fullName evidence="2">Uncharacterized protein</fullName>
    </submittedName>
</protein>
<sequence>MREQNLREQMDGRREGLADELRRGQEMLASLDAQRTELQQTLLRISGALQVLEELLAPDGPATGAVPGAGPGRPVAVAEAAS</sequence>
<accession>E3IXC7</accession>
<reference evidence="2 3" key="1">
    <citation type="submission" date="2010-10" db="EMBL/GenBank/DDBJ databases">
        <title>Complete sequence of Frankia sp. EuI1c.</title>
        <authorList>
            <consortium name="US DOE Joint Genome Institute"/>
            <person name="Lucas S."/>
            <person name="Copeland A."/>
            <person name="Lapidus A."/>
            <person name="Cheng J.-F."/>
            <person name="Bruce D."/>
            <person name="Goodwin L."/>
            <person name="Pitluck S."/>
            <person name="Chertkov O."/>
            <person name="Detter J.C."/>
            <person name="Han C."/>
            <person name="Tapia R."/>
            <person name="Land M."/>
            <person name="Hauser L."/>
            <person name="Jeffries C."/>
            <person name="Kyrpides N."/>
            <person name="Ivanova N."/>
            <person name="Mikhailova N."/>
            <person name="Beauchemin N."/>
            <person name="Sen A."/>
            <person name="Sur S.A."/>
            <person name="Gtari M."/>
            <person name="Wall L."/>
            <person name="Tisa L."/>
            <person name="Woyke T."/>
        </authorList>
    </citation>
    <scope>NUCLEOTIDE SEQUENCE [LARGE SCALE GENOMIC DNA]</scope>
    <source>
        <strain evidence="3">DSM 45817 / CECT 9037 / EuI1c</strain>
    </source>
</reference>
<dbReference type="InParanoid" id="E3IXC7"/>